<dbReference type="PANTHER" id="PTHR12002">
    <property type="entry name" value="CLAUDIN"/>
    <property type="match status" value="1"/>
</dbReference>
<organism evidence="10 11">
    <name type="scientific">Cyprinodon variegatus</name>
    <name type="common">Sheepshead minnow</name>
    <dbReference type="NCBI Taxonomy" id="28743"/>
    <lineage>
        <taxon>Eukaryota</taxon>
        <taxon>Metazoa</taxon>
        <taxon>Chordata</taxon>
        <taxon>Craniata</taxon>
        <taxon>Vertebrata</taxon>
        <taxon>Euteleostomi</taxon>
        <taxon>Actinopterygii</taxon>
        <taxon>Neopterygii</taxon>
        <taxon>Teleostei</taxon>
        <taxon>Neoteleostei</taxon>
        <taxon>Acanthomorphata</taxon>
        <taxon>Ovalentaria</taxon>
        <taxon>Atherinomorphae</taxon>
        <taxon>Cyprinodontiformes</taxon>
        <taxon>Cyprinodontidae</taxon>
        <taxon>Cyprinodon</taxon>
    </lineage>
</organism>
<name>A0A3Q2DEM8_CYPVA</name>
<dbReference type="RefSeq" id="XP_015255283.1">
    <property type="nucleotide sequence ID" value="XM_015399797.1"/>
</dbReference>
<evidence type="ECO:0000256" key="1">
    <source>
        <dbReference type="ARBA" id="ARBA00008295"/>
    </source>
</evidence>
<evidence type="ECO:0000256" key="3">
    <source>
        <dbReference type="ARBA" id="ARBA00022475"/>
    </source>
</evidence>
<keyword evidence="3 8" id="KW-1003">Cell membrane</keyword>
<comment type="caution">
    <text evidence="8">Lacks conserved residue(s) required for the propagation of feature annotation.</text>
</comment>
<reference evidence="10" key="2">
    <citation type="submission" date="2025-09" db="UniProtKB">
        <authorList>
            <consortium name="Ensembl"/>
        </authorList>
    </citation>
    <scope>IDENTIFICATION</scope>
</reference>
<keyword evidence="2 8" id="KW-0796">Tight junction</keyword>
<evidence type="ECO:0000256" key="4">
    <source>
        <dbReference type="ARBA" id="ARBA00022692"/>
    </source>
</evidence>
<dbReference type="OrthoDB" id="8928700at2759"/>
<feature type="chain" id="PRO_5018710135" description="Claudin" evidence="9">
    <location>
        <begin position="21"/>
        <end position="201"/>
    </location>
</feature>
<evidence type="ECO:0000256" key="6">
    <source>
        <dbReference type="ARBA" id="ARBA00022989"/>
    </source>
</evidence>
<keyword evidence="11" id="KW-1185">Reference proteome</keyword>
<dbReference type="Pfam" id="PF00822">
    <property type="entry name" value="PMP22_Claudin"/>
    <property type="match status" value="1"/>
</dbReference>
<keyword evidence="7 8" id="KW-0472">Membrane</keyword>
<dbReference type="PRINTS" id="PR01077">
    <property type="entry name" value="CLAUDIN"/>
</dbReference>
<dbReference type="STRING" id="28743.ENSCVAP00000017397"/>
<keyword evidence="6 8" id="KW-1133">Transmembrane helix</keyword>
<dbReference type="GeneID" id="107101041"/>
<dbReference type="Gene3D" id="1.20.140.150">
    <property type="match status" value="1"/>
</dbReference>
<accession>A0A3Q2DEM8</accession>
<dbReference type="InterPro" id="IPR017974">
    <property type="entry name" value="Claudin_CS"/>
</dbReference>
<evidence type="ECO:0000256" key="5">
    <source>
        <dbReference type="ARBA" id="ARBA00022949"/>
    </source>
</evidence>
<protein>
    <recommendedName>
        <fullName evidence="8">Claudin</fullName>
    </recommendedName>
</protein>
<feature type="transmembrane region" description="Helical" evidence="8">
    <location>
        <begin position="149"/>
        <end position="172"/>
    </location>
</feature>
<sequence>MASFGLQVAGFLISLVGVSATIAATFMVEWGKQTQGKNPVYDGLWMSCSGTAEKSNCELYKHILKVPTHIQATRSVMLVSLFLSAMALISSVLGMKCTRFMEAVPQSKVKATIVGGILFIISGLLTIIITSWYISVAVETTHSLINKEFGHAVFVSLAGGFLTALGGVILSLRRCGGSRGSAESISTNQLLTTKNIKDNYV</sequence>
<feature type="signal peptide" evidence="9">
    <location>
        <begin position="1"/>
        <end position="20"/>
    </location>
</feature>
<dbReference type="Ensembl" id="ENSCVAT00000032287.1">
    <property type="protein sequence ID" value="ENSCVAP00000017397.1"/>
    <property type="gene ID" value="ENSCVAG00000020466.1"/>
</dbReference>
<keyword evidence="4 8" id="KW-0812">Transmembrane</keyword>
<evidence type="ECO:0000313" key="10">
    <source>
        <dbReference type="Ensembl" id="ENSCVAP00000017397.1"/>
    </source>
</evidence>
<keyword evidence="9" id="KW-0732">Signal</keyword>
<dbReference type="GO" id="GO:0005923">
    <property type="term" value="C:bicellular tight junction"/>
    <property type="evidence" value="ECO:0007669"/>
    <property type="project" value="UniProtKB-SubCell"/>
</dbReference>
<reference evidence="10" key="1">
    <citation type="submission" date="2025-08" db="UniProtKB">
        <authorList>
            <consortium name="Ensembl"/>
        </authorList>
    </citation>
    <scope>IDENTIFICATION</scope>
</reference>
<dbReference type="InterPro" id="IPR006187">
    <property type="entry name" value="Claudin"/>
</dbReference>
<dbReference type="PROSITE" id="PS01346">
    <property type="entry name" value="CLAUDIN"/>
    <property type="match status" value="1"/>
</dbReference>
<evidence type="ECO:0000256" key="2">
    <source>
        <dbReference type="ARBA" id="ARBA00022427"/>
    </source>
</evidence>
<keyword evidence="5 8" id="KW-0965">Cell junction</keyword>
<evidence type="ECO:0000256" key="9">
    <source>
        <dbReference type="SAM" id="SignalP"/>
    </source>
</evidence>
<evidence type="ECO:0000256" key="8">
    <source>
        <dbReference type="RuleBase" id="RU060637"/>
    </source>
</evidence>
<dbReference type="InterPro" id="IPR004031">
    <property type="entry name" value="PMP22/EMP/MP20/Claudin"/>
</dbReference>
<evidence type="ECO:0000313" key="11">
    <source>
        <dbReference type="Proteomes" id="UP000265020"/>
    </source>
</evidence>
<evidence type="ECO:0000256" key="7">
    <source>
        <dbReference type="ARBA" id="ARBA00023136"/>
    </source>
</evidence>
<proteinExistence type="inferred from homology"/>
<dbReference type="GO" id="GO:0005198">
    <property type="term" value="F:structural molecule activity"/>
    <property type="evidence" value="ECO:0007669"/>
    <property type="project" value="InterPro"/>
</dbReference>
<feature type="transmembrane region" description="Helical" evidence="8">
    <location>
        <begin position="113"/>
        <end position="134"/>
    </location>
</feature>
<dbReference type="GeneTree" id="ENSGT00940000155387"/>
<dbReference type="GO" id="GO:0005886">
    <property type="term" value="C:plasma membrane"/>
    <property type="evidence" value="ECO:0007669"/>
    <property type="project" value="UniProtKB-SubCell"/>
</dbReference>
<dbReference type="OMA" id="FMVEWKK"/>
<comment type="similarity">
    <text evidence="1 8">Belongs to the claudin family.</text>
</comment>
<comment type="function">
    <text evidence="8">Claudins function as major constituents of the tight junction complexes that regulate the permeability of epithelia.</text>
</comment>
<dbReference type="AlphaFoldDB" id="A0A3Q2DEM8"/>
<dbReference type="KEGG" id="cvg:107101041"/>
<dbReference type="Proteomes" id="UP000265020">
    <property type="component" value="Unassembled WGS sequence"/>
</dbReference>
<feature type="transmembrane region" description="Helical" evidence="8">
    <location>
        <begin position="75"/>
        <end position="93"/>
    </location>
</feature>
<comment type="subcellular location">
    <subcellularLocation>
        <location evidence="8">Cell junction</location>
        <location evidence="8">Tight junction</location>
    </subcellularLocation>
    <subcellularLocation>
        <location evidence="8">Cell membrane</location>
        <topology evidence="8">Multi-pass membrane protein</topology>
    </subcellularLocation>
</comment>